<feature type="compositionally biased region" description="Low complexity" evidence="1">
    <location>
        <begin position="78"/>
        <end position="89"/>
    </location>
</feature>
<feature type="region of interest" description="Disordered" evidence="1">
    <location>
        <begin position="29"/>
        <end position="50"/>
    </location>
</feature>
<feature type="region of interest" description="Disordered" evidence="1">
    <location>
        <begin position="78"/>
        <end position="107"/>
    </location>
</feature>
<keyword evidence="3" id="KW-1185">Reference proteome</keyword>
<dbReference type="EMBL" id="JANPWB010000010">
    <property type="protein sequence ID" value="KAJ1142154.1"/>
    <property type="molecule type" value="Genomic_DNA"/>
</dbReference>
<reference evidence="2" key="1">
    <citation type="journal article" date="2022" name="bioRxiv">
        <title>Sequencing and chromosome-scale assembly of the giantPleurodeles waltlgenome.</title>
        <authorList>
            <person name="Brown T."/>
            <person name="Elewa A."/>
            <person name="Iarovenko S."/>
            <person name="Subramanian E."/>
            <person name="Araus A.J."/>
            <person name="Petzold A."/>
            <person name="Susuki M."/>
            <person name="Suzuki K.-i.T."/>
            <person name="Hayashi T."/>
            <person name="Toyoda A."/>
            <person name="Oliveira C."/>
            <person name="Osipova E."/>
            <person name="Leigh N.D."/>
            <person name="Simon A."/>
            <person name="Yun M.H."/>
        </authorList>
    </citation>
    <scope>NUCLEOTIDE SEQUENCE</scope>
    <source>
        <strain evidence="2">20211129_DDA</strain>
        <tissue evidence="2">Liver</tissue>
    </source>
</reference>
<dbReference type="Proteomes" id="UP001066276">
    <property type="component" value="Chromosome 6"/>
</dbReference>
<name>A0AAV7QNU9_PLEWA</name>
<comment type="caution">
    <text evidence="2">The sequence shown here is derived from an EMBL/GenBank/DDBJ whole genome shotgun (WGS) entry which is preliminary data.</text>
</comment>
<proteinExistence type="predicted"/>
<protein>
    <submittedName>
        <fullName evidence="2">Uncharacterized protein</fullName>
    </submittedName>
</protein>
<feature type="compositionally biased region" description="Basic and acidic residues" evidence="1">
    <location>
        <begin position="33"/>
        <end position="46"/>
    </location>
</feature>
<evidence type="ECO:0000256" key="1">
    <source>
        <dbReference type="SAM" id="MobiDB-lite"/>
    </source>
</evidence>
<accession>A0AAV7QNU9</accession>
<evidence type="ECO:0000313" key="3">
    <source>
        <dbReference type="Proteomes" id="UP001066276"/>
    </source>
</evidence>
<gene>
    <name evidence="2" type="ORF">NDU88_008481</name>
</gene>
<dbReference type="AlphaFoldDB" id="A0AAV7QNU9"/>
<organism evidence="2 3">
    <name type="scientific">Pleurodeles waltl</name>
    <name type="common">Iberian ribbed newt</name>
    <dbReference type="NCBI Taxonomy" id="8319"/>
    <lineage>
        <taxon>Eukaryota</taxon>
        <taxon>Metazoa</taxon>
        <taxon>Chordata</taxon>
        <taxon>Craniata</taxon>
        <taxon>Vertebrata</taxon>
        <taxon>Euteleostomi</taxon>
        <taxon>Amphibia</taxon>
        <taxon>Batrachia</taxon>
        <taxon>Caudata</taxon>
        <taxon>Salamandroidea</taxon>
        <taxon>Salamandridae</taxon>
        <taxon>Pleurodelinae</taxon>
        <taxon>Pleurodeles</taxon>
    </lineage>
</organism>
<sequence>MPWGDTESAGVTCDWSEVVRARAPRLNSSGAVRESRCAERQRRNKGEGPGGRCAGGVTCLSLSDPSVSAACVYPRVNAAAPSPQSRSPAELLRKPEVRGTDAVITLM</sequence>
<evidence type="ECO:0000313" key="2">
    <source>
        <dbReference type="EMBL" id="KAJ1142154.1"/>
    </source>
</evidence>